<dbReference type="KEGG" id="vg:20283241"/>
<keyword evidence="2" id="KW-1185">Reference proteome</keyword>
<sequence>MTKVELNGETHFVTDVWEFIELLPPETQEAVSDLVHEALDEYEVVVMDSFQGLHNL</sequence>
<reference evidence="2" key="1">
    <citation type="submission" date="2014-09" db="EMBL/GenBank/DDBJ databases">
        <title>Genomic characterization and comparison of seven Myoviridae bacteriophage infecting Bacillus thuringiensis.</title>
        <authorList>
            <person name="Sauder A.B."/>
            <person name="McKenzie Q.R."/>
            <person name="Temple L.M."/>
            <person name="Alexis B.K."/>
            <person name="Al-Atrache Z."/>
            <person name="Lewis L.O."/>
            <person name="Loesser-Casey K.E."/>
            <person name="Mitchell K.J."/>
        </authorList>
    </citation>
    <scope>NUCLEOTIDE SEQUENCE [LARGE SCALE GENOMIC DNA]</scope>
</reference>
<dbReference type="Proteomes" id="UP000028561">
    <property type="component" value="Segment"/>
</dbReference>
<reference evidence="1 2" key="2">
    <citation type="journal article" date="2016" name="Virology (Lond)">
        <title>Genomic characterization and comparison of seven Myoviridae bacteriophage infecting Bacillus thuringiensis.</title>
        <authorList>
            <person name="Sauder A.B."/>
            <person name="Quinn M.R."/>
            <person name="Brouillette A."/>
            <person name="Caruso S."/>
            <person name="Cresawn S."/>
            <person name="Erill I."/>
            <person name="Lewis L."/>
            <person name="Loesser-Casey K."/>
            <person name="Pate M."/>
            <person name="Scott C."/>
            <person name="Stockwell S."/>
            <person name="Temple L."/>
        </authorList>
    </citation>
    <scope>NUCLEOTIDE SEQUENCE [LARGE SCALE GENOMIC DNA]</scope>
</reference>
<protein>
    <submittedName>
        <fullName evidence="1">Uncharacterized protein</fullName>
    </submittedName>
</protein>
<evidence type="ECO:0000313" key="2">
    <source>
        <dbReference type="Proteomes" id="UP000028561"/>
    </source>
</evidence>
<dbReference type="RefSeq" id="YP_009056019.1">
    <property type="nucleotide sequence ID" value="NC_024788.1"/>
</dbReference>
<organism evidence="1 2">
    <name type="scientific">Bacillus phage Riley</name>
    <dbReference type="NCBI Taxonomy" id="1486662"/>
    <lineage>
        <taxon>Viruses</taxon>
        <taxon>Duplodnaviria</taxon>
        <taxon>Heunggongvirae</taxon>
        <taxon>Uroviricota</taxon>
        <taxon>Caudoviricetes</taxon>
        <taxon>Herelleviridae</taxon>
        <taxon>Bastillevirinae</taxon>
        <taxon>Bequatrovirus</taxon>
        <taxon>Bequatrovirus riley</taxon>
    </lineage>
</organism>
<dbReference type="GeneID" id="20283241"/>
<evidence type="ECO:0000313" key="1">
    <source>
        <dbReference type="EMBL" id="AIF72130.1"/>
    </source>
</evidence>
<proteinExistence type="predicted"/>
<accession>A0A075M0M4</accession>
<name>A0A075M0M4_9CAUD</name>
<dbReference type="EMBL" id="KJ489402">
    <property type="protein sequence ID" value="AIF72130.1"/>
    <property type="molecule type" value="Genomic_DNA"/>
</dbReference>